<protein>
    <submittedName>
        <fullName evidence="6">Squamosa promoter-binding 13A isoform B</fullName>
    </submittedName>
</protein>
<keyword evidence="2" id="KW-0863">Zinc-finger</keyword>
<sequence>MEDGSDSIGAGGGVAGAPLAGASARASGRAGERLQLQTRSCRVVGCASALEPGYSMKYKICGKHAVVASLEIDGQACRFCQQCARFQPVAEFDNDRRSCRASLEGHRQRRQDKRRKSQSDGAAPAQPRAHQGAGSASDLAAADTAESAEQTGGEGTRQQRGKRQRQESRSVQEAEPAPAVAAAAVAPAQGSDAAAAEQQSMQQLAEHLPSVVQQLVQLVQQATEHQGALPPPKQQAPPPQQQPPIAPRLPFGGQQQAAVPQASTAAPAATAPPLQLAAQQTQLAPPPPLPPQLPHHQGAHRLAPPPSSLPESRLFGAFLGQQLAVQQGLQQGVNMLRAPQLPAALVKELTELRGGLTGGGRLPPRADLVSEALRLLRTEQQGPATGWADVPSTDELAAFDSLLGIDLSNPAARAVALHQAMRLAQQGGMFGTLPPGPGGPPGGGPR</sequence>
<dbReference type="InterPro" id="IPR044817">
    <property type="entry name" value="SBP-like"/>
</dbReference>
<dbReference type="GO" id="GO:0005634">
    <property type="term" value="C:nucleus"/>
    <property type="evidence" value="ECO:0007669"/>
    <property type="project" value="InterPro"/>
</dbReference>
<evidence type="ECO:0000256" key="4">
    <source>
        <dbReference type="SAM" id="MobiDB-lite"/>
    </source>
</evidence>
<feature type="domain" description="SBP-type" evidence="5">
    <location>
        <begin position="38"/>
        <end position="113"/>
    </location>
</feature>
<dbReference type="Proteomes" id="UP000239649">
    <property type="component" value="Unassembled WGS sequence"/>
</dbReference>
<evidence type="ECO:0000313" key="6">
    <source>
        <dbReference type="EMBL" id="PSC72375.1"/>
    </source>
</evidence>
<keyword evidence="1" id="KW-0479">Metal-binding</keyword>
<feature type="compositionally biased region" description="Low complexity" evidence="4">
    <location>
        <begin position="173"/>
        <end position="186"/>
    </location>
</feature>
<dbReference type="EMBL" id="LHPF02000010">
    <property type="protein sequence ID" value="PSC72375.1"/>
    <property type="molecule type" value="Genomic_DNA"/>
</dbReference>
<dbReference type="OrthoDB" id="515760at2759"/>
<reference evidence="6 7" key="1">
    <citation type="journal article" date="2018" name="Plant J.">
        <title>Genome sequences of Chlorella sorokiniana UTEX 1602 and Micractinium conductrix SAG 241.80: implications to maltose excretion by a green alga.</title>
        <authorList>
            <person name="Arriola M.B."/>
            <person name="Velmurugan N."/>
            <person name="Zhang Y."/>
            <person name="Plunkett M.H."/>
            <person name="Hondzo H."/>
            <person name="Barney B.M."/>
        </authorList>
    </citation>
    <scope>NUCLEOTIDE SEQUENCE [LARGE SCALE GENOMIC DNA]</scope>
    <source>
        <strain evidence="6 7">SAG 241.80</strain>
    </source>
</reference>
<dbReference type="InterPro" id="IPR004333">
    <property type="entry name" value="SBP_dom"/>
</dbReference>
<dbReference type="GO" id="GO:0003677">
    <property type="term" value="F:DNA binding"/>
    <property type="evidence" value="ECO:0007669"/>
    <property type="project" value="InterPro"/>
</dbReference>
<dbReference type="Gene3D" id="4.10.1100.10">
    <property type="entry name" value="Transcription factor, SBP-box domain"/>
    <property type="match status" value="1"/>
</dbReference>
<dbReference type="InterPro" id="IPR036893">
    <property type="entry name" value="SBP_sf"/>
</dbReference>
<keyword evidence="3" id="KW-0862">Zinc</keyword>
<evidence type="ECO:0000256" key="2">
    <source>
        <dbReference type="ARBA" id="ARBA00022771"/>
    </source>
</evidence>
<feature type="compositionally biased region" description="Low complexity" evidence="4">
    <location>
        <begin position="131"/>
        <end position="151"/>
    </location>
</feature>
<organism evidence="6 7">
    <name type="scientific">Micractinium conductrix</name>
    <dbReference type="NCBI Taxonomy" id="554055"/>
    <lineage>
        <taxon>Eukaryota</taxon>
        <taxon>Viridiplantae</taxon>
        <taxon>Chlorophyta</taxon>
        <taxon>core chlorophytes</taxon>
        <taxon>Trebouxiophyceae</taxon>
        <taxon>Chlorellales</taxon>
        <taxon>Chlorellaceae</taxon>
        <taxon>Chlorella clade</taxon>
        <taxon>Micractinium</taxon>
    </lineage>
</organism>
<dbReference type="PANTHER" id="PTHR31251">
    <property type="entry name" value="SQUAMOSA PROMOTER-BINDING-LIKE PROTEIN 4"/>
    <property type="match status" value="1"/>
</dbReference>
<feature type="region of interest" description="Disordered" evidence="4">
    <location>
        <begin position="102"/>
        <end position="186"/>
    </location>
</feature>
<accession>A0A2P6VE49</accession>
<name>A0A2P6VE49_9CHLO</name>
<feature type="compositionally biased region" description="Basic residues" evidence="4">
    <location>
        <begin position="107"/>
        <end position="116"/>
    </location>
</feature>
<evidence type="ECO:0000256" key="1">
    <source>
        <dbReference type="ARBA" id="ARBA00022723"/>
    </source>
</evidence>
<dbReference type="PROSITE" id="PS51141">
    <property type="entry name" value="ZF_SBP"/>
    <property type="match status" value="1"/>
</dbReference>
<dbReference type="AlphaFoldDB" id="A0A2P6VE49"/>
<feature type="region of interest" description="Disordered" evidence="4">
    <location>
        <begin position="222"/>
        <end position="309"/>
    </location>
</feature>
<dbReference type="PANTHER" id="PTHR31251:SF169">
    <property type="entry name" value="SQUAMOSA PROMOTER-BINDING-LIKE PROTEIN 8"/>
    <property type="match status" value="1"/>
</dbReference>
<keyword evidence="7" id="KW-1185">Reference proteome</keyword>
<evidence type="ECO:0000313" key="7">
    <source>
        <dbReference type="Proteomes" id="UP000239649"/>
    </source>
</evidence>
<gene>
    <name evidence="6" type="ORF">C2E20_4250</name>
</gene>
<evidence type="ECO:0000256" key="3">
    <source>
        <dbReference type="ARBA" id="ARBA00022833"/>
    </source>
</evidence>
<dbReference type="GO" id="GO:0008270">
    <property type="term" value="F:zinc ion binding"/>
    <property type="evidence" value="ECO:0007669"/>
    <property type="project" value="UniProtKB-KW"/>
</dbReference>
<dbReference type="Pfam" id="PF03110">
    <property type="entry name" value="SBP"/>
    <property type="match status" value="1"/>
</dbReference>
<evidence type="ECO:0000259" key="5">
    <source>
        <dbReference type="PROSITE" id="PS51141"/>
    </source>
</evidence>
<dbReference type="SUPFAM" id="SSF103612">
    <property type="entry name" value="SBT domain"/>
    <property type="match status" value="1"/>
</dbReference>
<feature type="compositionally biased region" description="Pro residues" evidence="4">
    <location>
        <begin position="284"/>
        <end position="293"/>
    </location>
</feature>
<feature type="compositionally biased region" description="Pro residues" evidence="4">
    <location>
        <begin position="229"/>
        <end position="247"/>
    </location>
</feature>
<comment type="caution">
    <text evidence="6">The sequence shown here is derived from an EMBL/GenBank/DDBJ whole genome shotgun (WGS) entry which is preliminary data.</text>
</comment>
<feature type="compositionally biased region" description="Low complexity" evidence="4">
    <location>
        <begin position="254"/>
        <end position="283"/>
    </location>
</feature>
<proteinExistence type="predicted"/>